<evidence type="ECO:0000259" key="1">
    <source>
        <dbReference type="Pfam" id="PF04773"/>
    </source>
</evidence>
<dbReference type="Pfam" id="PF16344">
    <property type="entry name" value="FecR_C"/>
    <property type="match status" value="1"/>
</dbReference>
<protein>
    <submittedName>
        <fullName evidence="3">Ferric-dicitrate binding protein FerR, regulates iron transport through sigma-19</fullName>
    </submittedName>
</protein>
<dbReference type="OrthoDB" id="657365at2"/>
<dbReference type="EMBL" id="FNBN01000001">
    <property type="protein sequence ID" value="SDF00002.1"/>
    <property type="molecule type" value="Genomic_DNA"/>
</dbReference>
<accession>A0A1G7HHP1</accession>
<organism evidence="3 4">
    <name type="scientific">Chitinophaga filiformis</name>
    <name type="common">Myxococcus filiformis</name>
    <name type="synonym">Flexibacter filiformis</name>
    <dbReference type="NCBI Taxonomy" id="104663"/>
    <lineage>
        <taxon>Bacteria</taxon>
        <taxon>Pseudomonadati</taxon>
        <taxon>Bacteroidota</taxon>
        <taxon>Chitinophagia</taxon>
        <taxon>Chitinophagales</taxon>
        <taxon>Chitinophagaceae</taxon>
        <taxon>Chitinophaga</taxon>
    </lineage>
</organism>
<dbReference type="STRING" id="104663.SAMN04488121_101476"/>
<reference evidence="3 4" key="1">
    <citation type="submission" date="2016-10" db="EMBL/GenBank/DDBJ databases">
        <authorList>
            <person name="de Groot N.N."/>
        </authorList>
    </citation>
    <scope>NUCLEOTIDE SEQUENCE [LARGE SCALE GENOMIC DNA]</scope>
    <source>
        <strain evidence="3 4">DSM 527</strain>
    </source>
</reference>
<evidence type="ECO:0000313" key="3">
    <source>
        <dbReference type="EMBL" id="SDF00002.1"/>
    </source>
</evidence>
<dbReference type="PANTHER" id="PTHR30273:SF2">
    <property type="entry name" value="PROTEIN FECR"/>
    <property type="match status" value="1"/>
</dbReference>
<dbReference type="GO" id="GO:0016989">
    <property type="term" value="F:sigma factor antagonist activity"/>
    <property type="evidence" value="ECO:0007669"/>
    <property type="project" value="TreeGrafter"/>
</dbReference>
<dbReference type="InterPro" id="IPR012373">
    <property type="entry name" value="Ferrdict_sens_TM"/>
</dbReference>
<name>A0A1G7HHP1_CHIFI</name>
<gene>
    <name evidence="3" type="ORF">SAMN04488121_101476</name>
</gene>
<dbReference type="Proteomes" id="UP000199045">
    <property type="component" value="Unassembled WGS sequence"/>
</dbReference>
<evidence type="ECO:0000259" key="2">
    <source>
        <dbReference type="Pfam" id="PF16344"/>
    </source>
</evidence>
<evidence type="ECO:0000313" key="4">
    <source>
        <dbReference type="Proteomes" id="UP000199045"/>
    </source>
</evidence>
<dbReference type="Gene3D" id="3.55.50.30">
    <property type="match status" value="1"/>
</dbReference>
<feature type="domain" description="FecR protein" evidence="1">
    <location>
        <begin position="115"/>
        <end position="206"/>
    </location>
</feature>
<dbReference type="RefSeq" id="WP_089828622.1">
    <property type="nucleotide sequence ID" value="NZ_FNBN01000001.1"/>
</dbReference>
<dbReference type="Gene3D" id="2.60.120.1440">
    <property type="match status" value="1"/>
</dbReference>
<dbReference type="AlphaFoldDB" id="A0A1G7HHP1"/>
<feature type="domain" description="Protein FecR C-terminal" evidence="2">
    <location>
        <begin position="248"/>
        <end position="316"/>
    </location>
</feature>
<dbReference type="InterPro" id="IPR032508">
    <property type="entry name" value="FecR_C"/>
</dbReference>
<dbReference type="InterPro" id="IPR006860">
    <property type="entry name" value="FecR"/>
</dbReference>
<sequence length="319" mass="35589">MDKGTLLALLEKFRQGGCSPEEEALLSKWLDALEQDDSVPELSAIEMQQIKKNMQQQIWPDLTVRPRRIGLRIARVAAVVAPLIIGGYFAQQYFRHPSRQLSHSATGWETVKNTSRQLQRVVLPDNTVVLLGPYSTIQYPSHFPDNARPVKLTEGKAFFDVIKDTRPFSVEDNSGVRTTVLGTSFTIEASNALHISRVAVATGKVQVERQGTQPATLGPSERVTFSEQSVKQDSVAATDLLAWTKGEIILRNATLQDLLLTIKNQYGITATTALDVHQGNYTLHIPATMTLQEVLDIIEKISYRPKIHFSMQNDQLQVN</sequence>
<dbReference type="PIRSF" id="PIRSF018266">
    <property type="entry name" value="FecR"/>
    <property type="match status" value="1"/>
</dbReference>
<dbReference type="Pfam" id="PF04773">
    <property type="entry name" value="FecR"/>
    <property type="match status" value="1"/>
</dbReference>
<proteinExistence type="predicted"/>
<dbReference type="PANTHER" id="PTHR30273">
    <property type="entry name" value="PERIPLASMIC SIGNAL SENSOR AND SIGMA FACTOR ACTIVATOR FECR-RELATED"/>
    <property type="match status" value="1"/>
</dbReference>